<proteinExistence type="predicted"/>
<gene>
    <name evidence="1" type="primary">FRMD8</name>
    <name evidence="1" type="ORF">GBF38_019376</name>
</gene>
<protein>
    <submittedName>
        <fullName evidence="1">FERM domain-containing protein 8</fullName>
    </submittedName>
</protein>
<dbReference type="Proteomes" id="UP000805704">
    <property type="component" value="Chromosome 19"/>
</dbReference>
<evidence type="ECO:0000313" key="1">
    <source>
        <dbReference type="EMBL" id="KAG8008280.1"/>
    </source>
</evidence>
<reference evidence="1" key="1">
    <citation type="submission" date="2020-04" db="EMBL/GenBank/DDBJ databases">
        <title>A chromosome-scale assembly and high-density genetic map of the yellow drum (Nibea albiflora) genome.</title>
        <authorList>
            <person name="Xu D."/>
            <person name="Zhang W."/>
            <person name="Chen R."/>
            <person name="Tan P."/>
            <person name="Wang L."/>
            <person name="Song H."/>
            <person name="Tian L."/>
            <person name="Zhu Q."/>
            <person name="Wang B."/>
        </authorList>
    </citation>
    <scope>NUCLEOTIDE SEQUENCE</scope>
    <source>
        <strain evidence="1">ZJHYS-2018</strain>
    </source>
</reference>
<comment type="caution">
    <text evidence="1">The sequence shown here is derived from an EMBL/GenBank/DDBJ whole genome shotgun (WGS) entry which is preliminary data.</text>
</comment>
<accession>A0ACB7F2M2</accession>
<evidence type="ECO:0000313" key="2">
    <source>
        <dbReference type="Proteomes" id="UP000805704"/>
    </source>
</evidence>
<organism evidence="1 2">
    <name type="scientific">Nibea albiflora</name>
    <name type="common">Yellow drum</name>
    <name type="synonym">Corvina albiflora</name>
    <dbReference type="NCBI Taxonomy" id="240163"/>
    <lineage>
        <taxon>Eukaryota</taxon>
        <taxon>Metazoa</taxon>
        <taxon>Chordata</taxon>
        <taxon>Craniata</taxon>
        <taxon>Vertebrata</taxon>
        <taxon>Euteleostomi</taxon>
        <taxon>Actinopterygii</taxon>
        <taxon>Neopterygii</taxon>
        <taxon>Teleostei</taxon>
        <taxon>Neoteleostei</taxon>
        <taxon>Acanthomorphata</taxon>
        <taxon>Eupercaria</taxon>
        <taxon>Sciaenidae</taxon>
        <taxon>Nibea</taxon>
    </lineage>
</organism>
<keyword evidence="2" id="KW-1185">Reference proteome</keyword>
<sequence>SFYTAQDVLIYLFGESAVHLSVEGLGSINVQELGRIVREALHIPESAQDAFAFWLCSPLLDLQLKARHQPYKLCRQWQDLLYRFTEASEEDISQDEPYLQFRRNVFYAKSKELLIDDEAVLRLLYEEARSNILSGRYPCDPEHWTGLGAVSLALDEGTGLDGQQFTSVIREKKLSSFLPAHVAMGSGGLLSTLRGKSSRQAGLEQNLLQAYKNINTSAGNSPTQLLRQYLTTCHALPYYGSAFFLGEIDKPAQGILQRGKRKAVNVGICLEGVYVMDAKEKHVLLGLRFNELSWDHSYPEEEGDSHILWLEFDGEEDGTPVNKLLKIYSKQQEESGCTAISRERAAPGVFESFMIRCSCSAHLFLEQLNRFKSFLRLLSIASLLNNCWDEKDCVSHQMAELMSGFIEFCVELKSASEGAAAAEMDGEASLSQQAAGKEGGNKNGRGGRRGMLHRQSSVVCSRVHSLNTISYVDNGKEIKRLKPKRAASFFTRQASAATYSAVQVTESLEQG</sequence>
<feature type="non-terminal residue" evidence="1">
    <location>
        <position position="1"/>
    </location>
</feature>
<dbReference type="EMBL" id="CM024807">
    <property type="protein sequence ID" value="KAG8008280.1"/>
    <property type="molecule type" value="Genomic_DNA"/>
</dbReference>
<name>A0ACB7F2M2_NIBAL</name>